<organism evidence="3 4">
    <name type="scientific">Pontibacter cellulosilyticus</name>
    <dbReference type="NCBI Taxonomy" id="1720253"/>
    <lineage>
        <taxon>Bacteria</taxon>
        <taxon>Pseudomonadati</taxon>
        <taxon>Bacteroidota</taxon>
        <taxon>Cytophagia</taxon>
        <taxon>Cytophagales</taxon>
        <taxon>Hymenobacteraceae</taxon>
        <taxon>Pontibacter</taxon>
    </lineage>
</organism>
<evidence type="ECO:0000313" key="3">
    <source>
        <dbReference type="EMBL" id="MBC5994006.1"/>
    </source>
</evidence>
<comment type="caution">
    <text evidence="3">The sequence shown here is derived from an EMBL/GenBank/DDBJ whole genome shotgun (WGS) entry which is preliminary data.</text>
</comment>
<dbReference type="EMBL" id="JACRVF010000004">
    <property type="protein sequence ID" value="MBC5994006.1"/>
    <property type="molecule type" value="Genomic_DNA"/>
</dbReference>
<dbReference type="Pfam" id="PF19081">
    <property type="entry name" value="Ig_7"/>
    <property type="match status" value="1"/>
</dbReference>
<accession>A0A923N9V2</accession>
<name>A0A923N9V2_9BACT</name>
<reference evidence="3" key="1">
    <citation type="submission" date="2020-08" db="EMBL/GenBank/DDBJ databases">
        <title>Pontibacter sp. SD6 16S ribosomal RNA gene Genome sequencing and assembly.</title>
        <authorList>
            <person name="Kang M."/>
        </authorList>
    </citation>
    <scope>NUCLEOTIDE SEQUENCE</scope>
    <source>
        <strain evidence="3">SD6</strain>
    </source>
</reference>
<dbReference type="Proteomes" id="UP000603640">
    <property type="component" value="Unassembled WGS sequence"/>
</dbReference>
<feature type="domain" description="Ig-like" evidence="2">
    <location>
        <begin position="30"/>
        <end position="110"/>
    </location>
</feature>
<dbReference type="NCBIfam" id="TIGR04183">
    <property type="entry name" value="Por_Secre_tail"/>
    <property type="match status" value="1"/>
</dbReference>
<protein>
    <submittedName>
        <fullName evidence="3">T9SS type A sorting domain-containing protein</fullName>
    </submittedName>
</protein>
<dbReference type="Pfam" id="PF18962">
    <property type="entry name" value="Por_Secre_tail"/>
    <property type="match status" value="1"/>
</dbReference>
<dbReference type="InterPro" id="IPR026444">
    <property type="entry name" value="Secre_tail"/>
</dbReference>
<keyword evidence="4" id="KW-1185">Reference proteome</keyword>
<gene>
    <name evidence="3" type="ORF">H8S84_14250</name>
</gene>
<evidence type="ECO:0000259" key="2">
    <source>
        <dbReference type="Pfam" id="PF19081"/>
    </source>
</evidence>
<sequence>MLVKTRTSSSYTSELKDFNLFNFTILEPGTPIPDDVAYCQGDAADPLTATLGANGVSLRWYERTNGTYTLLSGAPTPSTAVAGVFDEKYYVSQVTSEGCEGSKVPVEVIIHAKPVGTATSQALCSSSIGGTTAVFDLTAENTTVVGSTGASIEGWYEAFDPATGAFSSPITDPENYESATGNTVYAKLVGAAADGGCVGVAENDLTVNPSAAGPSVTYIAPECYQTTFSVEVNNPEAGATYTIKNSIELVSGELNEQSIVAQEGQPVIFANRVPGTGYSVTATVGECISEATACEVPSGLTSQATGTLQTKEQPEAKDQLTAYPIPFSENVTLEFKAERDGNYQINLYDMKGTLIRQLKAGTAKAGEVTQIEVNGRAMAEGMYLARMVSGSGAQTVKLLKKSR</sequence>
<feature type="domain" description="Secretion system C-terminal sorting" evidence="1">
    <location>
        <begin position="323"/>
        <end position="398"/>
    </location>
</feature>
<dbReference type="InterPro" id="IPR044023">
    <property type="entry name" value="Ig_7"/>
</dbReference>
<evidence type="ECO:0000259" key="1">
    <source>
        <dbReference type="Pfam" id="PF18962"/>
    </source>
</evidence>
<proteinExistence type="predicted"/>
<evidence type="ECO:0000313" key="4">
    <source>
        <dbReference type="Proteomes" id="UP000603640"/>
    </source>
</evidence>
<dbReference type="AlphaFoldDB" id="A0A923N9V2"/>